<accession>A0A8J5R5C3</accession>
<reference evidence="3 4" key="1">
    <citation type="journal article" date="2021" name="DNA Res.">
        <title>Genome analysis of Candida subhashii reveals its hybrid nature and dual mitochondrial genome conformations.</title>
        <authorList>
            <person name="Mixao V."/>
            <person name="Hegedusova E."/>
            <person name="Saus E."/>
            <person name="Pryszcz L.P."/>
            <person name="Cillingova A."/>
            <person name="Nosek J."/>
            <person name="Gabaldon T."/>
        </authorList>
    </citation>
    <scope>NUCLEOTIDE SEQUENCE [LARGE SCALE GENOMIC DNA]</scope>
    <source>
        <strain evidence="3 4">CBS 10753</strain>
    </source>
</reference>
<protein>
    <submittedName>
        <fullName evidence="3">Uncharacterized protein</fullName>
    </submittedName>
</protein>
<gene>
    <name evidence="3" type="ORF">J8A68_000902</name>
</gene>
<name>A0A8J5R5C3_9ASCO</name>
<dbReference type="RefSeq" id="XP_049265732.1">
    <property type="nucleotide sequence ID" value="XM_049410627.1"/>
</dbReference>
<dbReference type="EMBL" id="JAGSYN010000049">
    <property type="protein sequence ID" value="KAG7665500.1"/>
    <property type="molecule type" value="Genomic_DNA"/>
</dbReference>
<evidence type="ECO:0000313" key="4">
    <source>
        <dbReference type="Proteomes" id="UP000694255"/>
    </source>
</evidence>
<evidence type="ECO:0000256" key="2">
    <source>
        <dbReference type="SAM" id="Phobius"/>
    </source>
</evidence>
<sequence>MDIQKTPLKIKTPNRSSNESVNTSNAAATRTQRQLSHLNSQVAQLHANICDFNEQIAITTRQYQDIQTLGKIHGSLFMASRTVFENDNFDADGKYMEVYLWLLVSFLKMIILMSMEINKRFQIDLTSMGFAIKTSSPE</sequence>
<dbReference type="InterPro" id="IPR013183">
    <property type="entry name" value="Hsk3-like"/>
</dbReference>
<organism evidence="3 4">
    <name type="scientific">[Candida] subhashii</name>
    <dbReference type="NCBI Taxonomy" id="561895"/>
    <lineage>
        <taxon>Eukaryota</taxon>
        <taxon>Fungi</taxon>
        <taxon>Dikarya</taxon>
        <taxon>Ascomycota</taxon>
        <taxon>Saccharomycotina</taxon>
        <taxon>Pichiomycetes</taxon>
        <taxon>Debaryomycetaceae</taxon>
        <taxon>Spathaspora</taxon>
    </lineage>
</organism>
<evidence type="ECO:0000256" key="1">
    <source>
        <dbReference type="SAM" id="MobiDB-lite"/>
    </source>
</evidence>
<dbReference type="OrthoDB" id="3358869at2759"/>
<dbReference type="GO" id="GO:0008608">
    <property type="term" value="P:attachment of spindle microtubules to kinetochore"/>
    <property type="evidence" value="ECO:0007669"/>
    <property type="project" value="InterPro"/>
</dbReference>
<keyword evidence="2" id="KW-0472">Membrane</keyword>
<dbReference type="Pfam" id="PF08227">
    <property type="entry name" value="DASH_Hsk3"/>
    <property type="match status" value="1"/>
</dbReference>
<dbReference type="Proteomes" id="UP000694255">
    <property type="component" value="Unassembled WGS sequence"/>
</dbReference>
<dbReference type="AlphaFoldDB" id="A0A8J5R5C3"/>
<keyword evidence="2" id="KW-1133">Transmembrane helix</keyword>
<feature type="compositionally biased region" description="Polar residues" evidence="1">
    <location>
        <begin position="13"/>
        <end position="28"/>
    </location>
</feature>
<feature type="transmembrane region" description="Helical" evidence="2">
    <location>
        <begin position="98"/>
        <end position="115"/>
    </location>
</feature>
<dbReference type="PANTHER" id="PTHR28289">
    <property type="entry name" value="DASH COMPLEX SUBUNIT HSK3"/>
    <property type="match status" value="1"/>
</dbReference>
<dbReference type="GO" id="GO:0051010">
    <property type="term" value="F:microtubule plus-end binding"/>
    <property type="evidence" value="ECO:0007669"/>
    <property type="project" value="TreeGrafter"/>
</dbReference>
<proteinExistence type="predicted"/>
<dbReference type="PANTHER" id="PTHR28289:SF1">
    <property type="entry name" value="DASH COMPLEX SUBUNIT HSK3"/>
    <property type="match status" value="1"/>
</dbReference>
<comment type="caution">
    <text evidence="3">The sequence shown here is derived from an EMBL/GenBank/DDBJ whole genome shotgun (WGS) entry which is preliminary data.</text>
</comment>
<dbReference type="GeneID" id="73467703"/>
<keyword evidence="4" id="KW-1185">Reference proteome</keyword>
<keyword evidence="2" id="KW-0812">Transmembrane</keyword>
<evidence type="ECO:0000313" key="3">
    <source>
        <dbReference type="EMBL" id="KAG7665500.1"/>
    </source>
</evidence>
<feature type="region of interest" description="Disordered" evidence="1">
    <location>
        <begin position="1"/>
        <end position="28"/>
    </location>
</feature>
<dbReference type="GO" id="GO:0042729">
    <property type="term" value="C:DASH complex"/>
    <property type="evidence" value="ECO:0007669"/>
    <property type="project" value="TreeGrafter"/>
</dbReference>
<dbReference type="InterPro" id="IPR042332">
    <property type="entry name" value="Hsk3"/>
</dbReference>